<dbReference type="EMBL" id="JAWWNJ010000106">
    <property type="protein sequence ID" value="KAK6992864.1"/>
    <property type="molecule type" value="Genomic_DNA"/>
</dbReference>
<gene>
    <name evidence="1" type="ORF">R3P38DRAFT_3428718</name>
</gene>
<evidence type="ECO:0000313" key="2">
    <source>
        <dbReference type="Proteomes" id="UP001362999"/>
    </source>
</evidence>
<protein>
    <submittedName>
        <fullName evidence="1">Uncharacterized protein</fullName>
    </submittedName>
</protein>
<name>A0AAV9ZV98_9AGAR</name>
<reference evidence="1 2" key="1">
    <citation type="journal article" date="2024" name="J Genomics">
        <title>Draft genome sequencing and assembly of Favolaschia claudopus CIRM-BRFM 2984 isolated from oak limbs.</title>
        <authorList>
            <person name="Navarro D."/>
            <person name="Drula E."/>
            <person name="Chaduli D."/>
            <person name="Cazenave R."/>
            <person name="Ahrendt S."/>
            <person name="Wang J."/>
            <person name="Lipzen A."/>
            <person name="Daum C."/>
            <person name="Barry K."/>
            <person name="Grigoriev I.V."/>
            <person name="Favel A."/>
            <person name="Rosso M.N."/>
            <person name="Martin F."/>
        </authorList>
    </citation>
    <scope>NUCLEOTIDE SEQUENCE [LARGE SCALE GENOMIC DNA]</scope>
    <source>
        <strain evidence="1 2">CIRM-BRFM 2984</strain>
    </source>
</reference>
<organism evidence="1 2">
    <name type="scientific">Favolaschia claudopus</name>
    <dbReference type="NCBI Taxonomy" id="2862362"/>
    <lineage>
        <taxon>Eukaryota</taxon>
        <taxon>Fungi</taxon>
        <taxon>Dikarya</taxon>
        <taxon>Basidiomycota</taxon>
        <taxon>Agaricomycotina</taxon>
        <taxon>Agaricomycetes</taxon>
        <taxon>Agaricomycetidae</taxon>
        <taxon>Agaricales</taxon>
        <taxon>Marasmiineae</taxon>
        <taxon>Mycenaceae</taxon>
        <taxon>Favolaschia</taxon>
    </lineage>
</organism>
<dbReference type="AlphaFoldDB" id="A0AAV9ZV98"/>
<sequence length="221" mass="24425">MLSARTRTSIRATSAKLIIIDFYLNSVGSCRRFTRATSRVALRLLLLPGCLGFAALDTLDNDPTPMPLSSDSPLLFLRSIALTIPHCSRKSTAFPPFRPSDDLPDATLAAFLFLFRFSSPRSQPRFHSTSLTCAYASAPTMHYTSPDFPAILRQSTPPSLAILSSTHLSPLPDTHAVAHRHRLVTLSTRALSPRFDSRIRLPPTLSSDMSRPRTQTYLDTV</sequence>
<accession>A0AAV9ZV98</accession>
<dbReference type="Proteomes" id="UP001362999">
    <property type="component" value="Unassembled WGS sequence"/>
</dbReference>
<comment type="caution">
    <text evidence="1">The sequence shown here is derived from an EMBL/GenBank/DDBJ whole genome shotgun (WGS) entry which is preliminary data.</text>
</comment>
<proteinExistence type="predicted"/>
<evidence type="ECO:0000313" key="1">
    <source>
        <dbReference type="EMBL" id="KAK6992864.1"/>
    </source>
</evidence>
<keyword evidence="2" id="KW-1185">Reference proteome</keyword>